<dbReference type="Gene3D" id="3.40.50.280">
    <property type="entry name" value="Cobalamin-binding domain"/>
    <property type="match status" value="1"/>
</dbReference>
<dbReference type="InterPro" id="IPR045784">
    <property type="entry name" value="Radical_SAM_N2"/>
</dbReference>
<sequence>MGNVSKPGRYTGGEYNIQTKDWDQADIRVALAFPDIYEIGLSHMGLRILYELINDHPKMLAERVYAPWPDFQALLRSKNALLMSLENKRDLNEFDVVGFSLQYELSYTNVLTMLKLGGIPIYTSERAEHDPLVIGGGPCVFNPEPLADFFDFFLIGEAEEILPEILEQIRKWKLTGQTKAELLRQLEKNSGVYVPAHFQVSYEPDGRIQRIAPLTGAQPERAVVRDYSGAFFPKRWLVPYLDIVHDRVAYEIQRGCTKGCRFCQAGMIYRPVRERPAAAILESLKGLLSTTGYEELSLTSLSSADYSRIEELLTEACGCFTPQGINVSLPSLRIDSFSIDLAKRFQSNRKGSLTFAPEAGTERLRRVINKGVTRENLVTASHAAFKAGWQKLKLYFMIGLPTETQEDLEGIADLAFEVLKIGRQYHPKGNALRITVSVSTFVPKANTPFQWREQISIAETIRKQQFLQERIRGRQLELNWHDPLMSHLEGILTRGDRRLAKVIETAWLKGAQFDGWSDQFQFELWMDAFRQEGIDPSFYIRGRNYDEVLPWSHLNTGLSKDFLRLENERANQEVLTSDCRTDSCTSCGVCSTLHVSKKIEGN</sequence>
<comment type="caution">
    <text evidence="2">The sequence shown here is derived from an EMBL/GenBank/DDBJ whole genome shotgun (WGS) entry which is preliminary data.</text>
</comment>
<dbReference type="SFLD" id="SFLDS00029">
    <property type="entry name" value="Radical_SAM"/>
    <property type="match status" value="1"/>
</dbReference>
<dbReference type="EMBL" id="SLUN01000019">
    <property type="protein sequence ID" value="TCL64203.1"/>
    <property type="molecule type" value="Genomic_DNA"/>
</dbReference>
<evidence type="ECO:0000259" key="1">
    <source>
        <dbReference type="PROSITE" id="PS51918"/>
    </source>
</evidence>
<dbReference type="NCBIfam" id="TIGR03960">
    <property type="entry name" value="rSAM_fuse_unch"/>
    <property type="match status" value="1"/>
</dbReference>
<name>A0A4R1RE87_HYDET</name>
<dbReference type="InterPro" id="IPR023404">
    <property type="entry name" value="rSAM_horseshoe"/>
</dbReference>
<dbReference type="Pfam" id="PF04055">
    <property type="entry name" value="Radical_SAM"/>
    <property type="match status" value="1"/>
</dbReference>
<dbReference type="InterPro" id="IPR006638">
    <property type="entry name" value="Elp3/MiaA/NifB-like_rSAM"/>
</dbReference>
<accession>A0A4R1RE87</accession>
<feature type="domain" description="Radical SAM core" evidence="1">
    <location>
        <begin position="242"/>
        <end position="477"/>
    </location>
</feature>
<organism evidence="2 3">
    <name type="scientific">Hydrogenispora ethanolica</name>
    <dbReference type="NCBI Taxonomy" id="1082276"/>
    <lineage>
        <taxon>Bacteria</taxon>
        <taxon>Bacillati</taxon>
        <taxon>Bacillota</taxon>
        <taxon>Hydrogenispora</taxon>
    </lineage>
</organism>
<proteinExistence type="predicted"/>
<dbReference type="Gene3D" id="3.80.30.20">
    <property type="entry name" value="tm_1862 like domain"/>
    <property type="match status" value="1"/>
</dbReference>
<evidence type="ECO:0000313" key="2">
    <source>
        <dbReference type="EMBL" id="TCL64203.1"/>
    </source>
</evidence>
<dbReference type="Proteomes" id="UP000295008">
    <property type="component" value="Unassembled WGS sequence"/>
</dbReference>
<evidence type="ECO:0000313" key="3">
    <source>
        <dbReference type="Proteomes" id="UP000295008"/>
    </source>
</evidence>
<dbReference type="CDD" id="cd01335">
    <property type="entry name" value="Radical_SAM"/>
    <property type="match status" value="1"/>
</dbReference>
<dbReference type="InterPro" id="IPR007197">
    <property type="entry name" value="rSAM"/>
</dbReference>
<dbReference type="RefSeq" id="WP_243662944.1">
    <property type="nucleotide sequence ID" value="NZ_SLUN01000019.1"/>
</dbReference>
<gene>
    <name evidence="2" type="ORF">EDC14_10198</name>
</gene>
<dbReference type="PANTHER" id="PTHR42731:SF1">
    <property type="entry name" value="RADICAL SAM DOMAIN PROTEIN"/>
    <property type="match status" value="1"/>
</dbReference>
<reference evidence="2 3" key="1">
    <citation type="submission" date="2019-03" db="EMBL/GenBank/DDBJ databases">
        <title>Genomic Encyclopedia of Type Strains, Phase IV (KMG-IV): sequencing the most valuable type-strain genomes for metagenomic binning, comparative biology and taxonomic classification.</title>
        <authorList>
            <person name="Goeker M."/>
        </authorList>
    </citation>
    <scope>NUCLEOTIDE SEQUENCE [LARGE SCALE GENOMIC DNA]</scope>
    <source>
        <strain evidence="2 3">LX-B</strain>
    </source>
</reference>
<dbReference type="GO" id="GO:0003824">
    <property type="term" value="F:catalytic activity"/>
    <property type="evidence" value="ECO:0007669"/>
    <property type="project" value="InterPro"/>
</dbReference>
<dbReference type="AlphaFoldDB" id="A0A4R1RE87"/>
<dbReference type="PROSITE" id="PS51918">
    <property type="entry name" value="RADICAL_SAM"/>
    <property type="match status" value="1"/>
</dbReference>
<dbReference type="GO" id="GO:0051536">
    <property type="term" value="F:iron-sulfur cluster binding"/>
    <property type="evidence" value="ECO:0007669"/>
    <property type="project" value="InterPro"/>
</dbReference>
<dbReference type="PANTHER" id="PTHR42731">
    <property type="entry name" value="SLL1084 PROTEIN"/>
    <property type="match status" value="1"/>
</dbReference>
<dbReference type="SFLD" id="SFLDG01082">
    <property type="entry name" value="B12-binding_domain_containing"/>
    <property type="match status" value="1"/>
</dbReference>
<dbReference type="Pfam" id="PF19864">
    <property type="entry name" value="Radical_SAM_N2"/>
    <property type="match status" value="1"/>
</dbReference>
<dbReference type="InterPro" id="IPR058240">
    <property type="entry name" value="rSAM_sf"/>
</dbReference>
<dbReference type="SUPFAM" id="SSF102114">
    <property type="entry name" value="Radical SAM enzymes"/>
    <property type="match status" value="1"/>
</dbReference>
<dbReference type="InterPro" id="IPR023862">
    <property type="entry name" value="CHP03960_rSAM"/>
</dbReference>
<protein>
    <submittedName>
        <fullName evidence="2">Radical SAM family uncharacterized protein</fullName>
    </submittedName>
</protein>
<keyword evidence="3" id="KW-1185">Reference proteome</keyword>
<dbReference type="SMART" id="SM00729">
    <property type="entry name" value="Elp3"/>
    <property type="match status" value="1"/>
</dbReference>